<dbReference type="GeneID" id="5891004"/>
<proteinExistence type="predicted"/>
<protein>
    <recommendedName>
        <fullName evidence="6">U2A'/phosphoprotein 32 family A C-terminal domain-containing protein</fullName>
    </recommendedName>
</protein>
<accession>A9UYS3</accession>
<dbReference type="InterPro" id="IPR001611">
    <property type="entry name" value="Leu-rich_rpt"/>
</dbReference>
<evidence type="ECO:0000256" key="1">
    <source>
        <dbReference type="ARBA" id="ARBA00022614"/>
    </source>
</evidence>
<evidence type="ECO:0000313" key="5">
    <source>
        <dbReference type="Proteomes" id="UP000001357"/>
    </source>
</evidence>
<dbReference type="Pfam" id="PF14580">
    <property type="entry name" value="LRR_9"/>
    <property type="match status" value="1"/>
</dbReference>
<keyword evidence="1" id="KW-0433">Leucine-rich repeat</keyword>
<dbReference type="AlphaFoldDB" id="A9UYS3"/>
<dbReference type="InterPro" id="IPR032675">
    <property type="entry name" value="LRR_dom_sf"/>
</dbReference>
<feature type="region of interest" description="Disordered" evidence="3">
    <location>
        <begin position="165"/>
        <end position="198"/>
    </location>
</feature>
<dbReference type="SUPFAM" id="SSF52058">
    <property type="entry name" value="L domain-like"/>
    <property type="match status" value="1"/>
</dbReference>
<dbReference type="RefSeq" id="XP_001745683.1">
    <property type="nucleotide sequence ID" value="XM_001745631.1"/>
</dbReference>
<keyword evidence="5" id="KW-1185">Reference proteome</keyword>
<name>A9UYS3_MONBE</name>
<dbReference type="KEGG" id="mbr:MONBRDRAFT_25224"/>
<dbReference type="EMBL" id="CH991550">
    <property type="protein sequence ID" value="EDQ89654.1"/>
    <property type="molecule type" value="Genomic_DNA"/>
</dbReference>
<dbReference type="FunCoup" id="A9UYS3">
    <property type="interactions" value="228"/>
</dbReference>
<dbReference type="InParanoid" id="A9UYS3"/>
<organism evidence="4 5">
    <name type="scientific">Monosiga brevicollis</name>
    <name type="common">Choanoflagellate</name>
    <dbReference type="NCBI Taxonomy" id="81824"/>
    <lineage>
        <taxon>Eukaryota</taxon>
        <taxon>Choanoflagellata</taxon>
        <taxon>Craspedida</taxon>
        <taxon>Salpingoecidae</taxon>
        <taxon>Monosiga</taxon>
    </lineage>
</organism>
<feature type="compositionally biased region" description="Basic and acidic residues" evidence="3">
    <location>
        <begin position="165"/>
        <end position="176"/>
    </location>
</feature>
<dbReference type="Gene3D" id="3.80.10.10">
    <property type="entry name" value="Ribonuclease Inhibitor"/>
    <property type="match status" value="1"/>
</dbReference>
<dbReference type="Proteomes" id="UP000001357">
    <property type="component" value="Unassembled WGS sequence"/>
</dbReference>
<reference evidence="4 5" key="1">
    <citation type="journal article" date="2008" name="Nature">
        <title>The genome of the choanoflagellate Monosiga brevicollis and the origin of metazoans.</title>
        <authorList>
            <consortium name="JGI Sequencing"/>
            <person name="King N."/>
            <person name="Westbrook M.J."/>
            <person name="Young S.L."/>
            <person name="Kuo A."/>
            <person name="Abedin M."/>
            <person name="Chapman J."/>
            <person name="Fairclough S."/>
            <person name="Hellsten U."/>
            <person name="Isogai Y."/>
            <person name="Letunic I."/>
            <person name="Marr M."/>
            <person name="Pincus D."/>
            <person name="Putnam N."/>
            <person name="Rokas A."/>
            <person name="Wright K.J."/>
            <person name="Zuzow R."/>
            <person name="Dirks W."/>
            <person name="Good M."/>
            <person name="Goodstein D."/>
            <person name="Lemons D."/>
            <person name="Li W."/>
            <person name="Lyons J.B."/>
            <person name="Morris A."/>
            <person name="Nichols S."/>
            <person name="Richter D.J."/>
            <person name="Salamov A."/>
            <person name="Bork P."/>
            <person name="Lim W.A."/>
            <person name="Manning G."/>
            <person name="Miller W.T."/>
            <person name="McGinnis W."/>
            <person name="Shapiro H."/>
            <person name="Tjian R."/>
            <person name="Grigoriev I.V."/>
            <person name="Rokhsar D."/>
        </authorList>
    </citation>
    <scope>NUCLEOTIDE SEQUENCE [LARGE SCALE GENOMIC DNA]</scope>
    <source>
        <strain evidence="5">MX1 / ATCC 50154</strain>
    </source>
</reference>
<dbReference type="PANTHER" id="PTHR18849:SF0">
    <property type="entry name" value="CILIA- AND FLAGELLA-ASSOCIATED PROTEIN 410-RELATED"/>
    <property type="match status" value="1"/>
</dbReference>
<gene>
    <name evidence="4" type="ORF">MONBRDRAFT_25224</name>
</gene>
<evidence type="ECO:0000313" key="4">
    <source>
        <dbReference type="EMBL" id="EDQ89654.1"/>
    </source>
</evidence>
<evidence type="ECO:0000256" key="2">
    <source>
        <dbReference type="ARBA" id="ARBA00022737"/>
    </source>
</evidence>
<keyword evidence="2" id="KW-0677">Repeat</keyword>
<dbReference type="PROSITE" id="PS51450">
    <property type="entry name" value="LRR"/>
    <property type="match status" value="1"/>
</dbReference>
<dbReference type="PANTHER" id="PTHR18849">
    <property type="entry name" value="LEUCINE RICH REPEAT PROTEIN"/>
    <property type="match status" value="1"/>
</dbReference>
<dbReference type="eggNOG" id="KOG2123">
    <property type="taxonomic scope" value="Eukaryota"/>
</dbReference>
<evidence type="ECO:0000256" key="3">
    <source>
        <dbReference type="SAM" id="MobiDB-lite"/>
    </source>
</evidence>
<evidence type="ECO:0008006" key="6">
    <source>
        <dbReference type="Google" id="ProtNLM"/>
    </source>
</evidence>
<sequence>MANTLSGSGPSMGTGVALNAEAVLAKTRADELEAVKHLNCWGSKITSIALLRHMPAVEVVSLSQILAFDTHGLIAFLGINPCLAMRSVNAIQSLRPLQSCTQLQELYLRKNQIADLREILYLKDLPQLTVLWMSDNPVAEQEDYRATVIKYLPHLTKLDNLDITPTEREEANKTGRELVPFTAEEESQASEDDASLSDNGATLTAREDAVVKAIDQLCSTLSAAALQRVAATVNSWQQAP</sequence>
<feature type="compositionally biased region" description="Acidic residues" evidence="3">
    <location>
        <begin position="183"/>
        <end position="195"/>
    </location>
</feature>